<dbReference type="EMBL" id="GDJX01015490">
    <property type="protein sequence ID" value="JAT52446.1"/>
    <property type="molecule type" value="Transcribed_RNA"/>
</dbReference>
<dbReference type="FunFam" id="3.40.720.10:FF:000011">
    <property type="entry name" value="Non-specific phospholipase C1"/>
    <property type="match status" value="1"/>
</dbReference>
<evidence type="ECO:0000313" key="3">
    <source>
        <dbReference type="EMBL" id="JAT52446.1"/>
    </source>
</evidence>
<gene>
    <name evidence="3" type="primary">plcC_5</name>
    <name evidence="3" type="ORF">g.105420</name>
</gene>
<evidence type="ECO:0000256" key="1">
    <source>
        <dbReference type="ARBA" id="ARBA00009717"/>
    </source>
</evidence>
<dbReference type="InterPro" id="IPR007312">
    <property type="entry name" value="Phosphoesterase"/>
</dbReference>
<dbReference type="PANTHER" id="PTHR31956:SF28">
    <property type="entry name" value="NON-SPECIFIC PHOSPHOLIPASE C4-RELATED"/>
    <property type="match status" value="1"/>
</dbReference>
<feature type="non-terminal residue" evidence="3">
    <location>
        <position position="1"/>
    </location>
</feature>
<comment type="similarity">
    <text evidence="1">Belongs to the bacterial phospholipase C family.</text>
</comment>
<proteinExistence type="inferred from homology"/>
<dbReference type="PANTHER" id="PTHR31956">
    <property type="entry name" value="NON-SPECIFIC PHOSPHOLIPASE C4-RELATED"/>
    <property type="match status" value="1"/>
</dbReference>
<sequence>PLASSSPFPSRLVLFLSGEPTQPSPPPADLQLLVAADHRKASSVGVGVGAAAMPSKATADLPTPIRTVVVLVLENRSFDHILGWMKSLNPEIDGVDGTESNPVSAADPASARVYFRDGSEYVDPDPGHSFQAIFEQVYGVPFSAGGPSTLPTPPSMNGFVQQAVSEGAGMSETVMNGFRPEALPVYRQLVGEFAVCDRWFSSLPSSTQSNRLYLHSATSLGATSNDSKRLREGFPQKTIFESLEEGGFSFGIYFQSIPTTLFYRNLRKLKYVGRFHQFDLAFKRHCREGKLPNYVVIEPRYFDLKLFPATDDHPKHDVAEGQKLVKEVYEALRGSPQWEQTLLLVTYDEHGGFFDHVPTPVGVPSPDDVVGPDPYFFKFDRLGVRVPTILVSPWIQPGTVIHEPKGPYSNSQYEHSSIPATVKKIFNLKEFLTKRDAWAGTFETVLNRTTPRKDCPVTLPEPKKLRKTEAKEEAKLTEFQGELLQLGAALKGDHTRGIHLEKLAEEKTVSAAAEYLSGALDAFHTACRRRLKDGADGSVIIVPGAGDNDAAEPETKKTLANKMFSCLTCSRS</sequence>
<dbReference type="GO" id="GO:0042578">
    <property type="term" value="F:phosphoric ester hydrolase activity"/>
    <property type="evidence" value="ECO:0007669"/>
    <property type="project" value="UniProtKB-ARBA"/>
</dbReference>
<accession>A0A1D1YCS8</accession>
<protein>
    <submittedName>
        <fullName evidence="3">Phospholipase C 3</fullName>
    </submittedName>
</protein>
<dbReference type="GO" id="GO:0009395">
    <property type="term" value="P:phospholipid catabolic process"/>
    <property type="evidence" value="ECO:0007669"/>
    <property type="project" value="TreeGrafter"/>
</dbReference>
<dbReference type="InterPro" id="IPR017850">
    <property type="entry name" value="Alkaline_phosphatase_core_sf"/>
</dbReference>
<dbReference type="Gene3D" id="3.40.720.10">
    <property type="entry name" value="Alkaline Phosphatase, subunit A"/>
    <property type="match status" value="2"/>
</dbReference>
<reference evidence="3" key="1">
    <citation type="submission" date="2015-07" db="EMBL/GenBank/DDBJ databases">
        <title>Transcriptome Assembly of Anthurium amnicola.</title>
        <authorList>
            <person name="Suzuki J."/>
        </authorList>
    </citation>
    <scope>NUCLEOTIDE SEQUENCE</scope>
</reference>
<evidence type="ECO:0000256" key="2">
    <source>
        <dbReference type="ARBA" id="ARBA00022801"/>
    </source>
</evidence>
<dbReference type="AlphaFoldDB" id="A0A1D1YCS8"/>
<dbReference type="Pfam" id="PF04185">
    <property type="entry name" value="Phosphoesterase"/>
    <property type="match status" value="1"/>
</dbReference>
<organism evidence="3">
    <name type="scientific">Anthurium amnicola</name>
    <dbReference type="NCBI Taxonomy" id="1678845"/>
    <lineage>
        <taxon>Eukaryota</taxon>
        <taxon>Viridiplantae</taxon>
        <taxon>Streptophyta</taxon>
        <taxon>Embryophyta</taxon>
        <taxon>Tracheophyta</taxon>
        <taxon>Spermatophyta</taxon>
        <taxon>Magnoliopsida</taxon>
        <taxon>Liliopsida</taxon>
        <taxon>Araceae</taxon>
        <taxon>Pothoideae</taxon>
        <taxon>Potheae</taxon>
        <taxon>Anthurium</taxon>
    </lineage>
</organism>
<dbReference type="SUPFAM" id="SSF53649">
    <property type="entry name" value="Alkaline phosphatase-like"/>
    <property type="match status" value="1"/>
</dbReference>
<keyword evidence="2" id="KW-0378">Hydrolase</keyword>
<name>A0A1D1YCS8_9ARAE</name>